<reference evidence="2" key="1">
    <citation type="submission" date="2021-06" db="EMBL/GenBank/DDBJ databases">
        <title>Genome Sequence of Mortierella hyaline Strain SCG-10, a Cold-Adapted, Nitrate-Reducing Fungus Isolated from Soil in Minnesota, USA.</title>
        <authorList>
            <person name="Aldossari N."/>
        </authorList>
    </citation>
    <scope>NUCLEOTIDE SEQUENCE</scope>
    <source>
        <strain evidence="2">SCG-10</strain>
    </source>
</reference>
<accession>A0A9P7XII9</accession>
<evidence type="ECO:0000256" key="1">
    <source>
        <dbReference type="SAM" id="MobiDB-lite"/>
    </source>
</evidence>
<keyword evidence="3" id="KW-1185">Reference proteome</keyword>
<protein>
    <submittedName>
        <fullName evidence="2">Uncharacterized protein</fullName>
    </submittedName>
</protein>
<organism evidence="2 3">
    <name type="scientific">Linnemannia hyalina</name>
    <dbReference type="NCBI Taxonomy" id="64524"/>
    <lineage>
        <taxon>Eukaryota</taxon>
        <taxon>Fungi</taxon>
        <taxon>Fungi incertae sedis</taxon>
        <taxon>Mucoromycota</taxon>
        <taxon>Mortierellomycotina</taxon>
        <taxon>Mortierellomycetes</taxon>
        <taxon>Mortierellales</taxon>
        <taxon>Mortierellaceae</taxon>
        <taxon>Linnemannia</taxon>
    </lineage>
</organism>
<gene>
    <name evidence="2" type="ORF">KI688_007698</name>
</gene>
<feature type="compositionally biased region" description="Acidic residues" evidence="1">
    <location>
        <begin position="27"/>
        <end position="43"/>
    </location>
</feature>
<dbReference type="EMBL" id="JAHRHY010000026">
    <property type="protein sequence ID" value="KAG9061069.1"/>
    <property type="molecule type" value="Genomic_DNA"/>
</dbReference>
<evidence type="ECO:0000313" key="2">
    <source>
        <dbReference type="EMBL" id="KAG9061069.1"/>
    </source>
</evidence>
<sequence>MSNPLSPDQSTHHYLHQVFHAVAVDEPGNEDEDTEGAGEDDEVVVGNAHTRTQDTDGPNTISHHHLLVLPPVLEVHVPQMW</sequence>
<proteinExistence type="predicted"/>
<feature type="region of interest" description="Disordered" evidence="1">
    <location>
        <begin position="23"/>
        <end position="62"/>
    </location>
</feature>
<dbReference type="Proteomes" id="UP000707451">
    <property type="component" value="Unassembled WGS sequence"/>
</dbReference>
<comment type="caution">
    <text evidence="2">The sequence shown here is derived from an EMBL/GenBank/DDBJ whole genome shotgun (WGS) entry which is preliminary data.</text>
</comment>
<evidence type="ECO:0000313" key="3">
    <source>
        <dbReference type="Proteomes" id="UP000707451"/>
    </source>
</evidence>
<name>A0A9P7XII9_9FUNG</name>
<dbReference type="AlphaFoldDB" id="A0A9P7XII9"/>